<dbReference type="AlphaFoldDB" id="A0A835WAH2"/>
<reference evidence="2" key="1">
    <citation type="journal article" date="2020" name="bioRxiv">
        <title>Comparative genomics of Chlamydomonas.</title>
        <authorList>
            <person name="Craig R.J."/>
            <person name="Hasan A.R."/>
            <person name="Ness R.W."/>
            <person name="Keightley P.D."/>
        </authorList>
    </citation>
    <scope>NUCLEOTIDE SEQUENCE</scope>
    <source>
        <strain evidence="2">SAG 7.73</strain>
    </source>
</reference>
<dbReference type="Proteomes" id="UP000650467">
    <property type="component" value="Unassembled WGS sequence"/>
</dbReference>
<name>A0A835WAH2_CHLIN</name>
<evidence type="ECO:0000313" key="2">
    <source>
        <dbReference type="EMBL" id="KAG2443786.1"/>
    </source>
</evidence>
<dbReference type="EMBL" id="JAEHOC010000003">
    <property type="protein sequence ID" value="KAG2443786.1"/>
    <property type="molecule type" value="Genomic_DNA"/>
</dbReference>
<comment type="caution">
    <text evidence="2">The sequence shown here is derived from an EMBL/GenBank/DDBJ whole genome shotgun (WGS) entry which is preliminary data.</text>
</comment>
<feature type="compositionally biased region" description="Low complexity" evidence="1">
    <location>
        <begin position="178"/>
        <end position="195"/>
    </location>
</feature>
<accession>A0A835WAH2</accession>
<organism evidence="2 3">
    <name type="scientific">Chlamydomonas incerta</name>
    <dbReference type="NCBI Taxonomy" id="51695"/>
    <lineage>
        <taxon>Eukaryota</taxon>
        <taxon>Viridiplantae</taxon>
        <taxon>Chlorophyta</taxon>
        <taxon>core chlorophytes</taxon>
        <taxon>Chlorophyceae</taxon>
        <taxon>CS clade</taxon>
        <taxon>Chlamydomonadales</taxon>
        <taxon>Chlamydomonadaceae</taxon>
        <taxon>Chlamydomonas</taxon>
    </lineage>
</organism>
<feature type="region of interest" description="Disordered" evidence="1">
    <location>
        <begin position="161"/>
        <end position="197"/>
    </location>
</feature>
<dbReference type="OrthoDB" id="540182at2759"/>
<proteinExistence type="predicted"/>
<sequence>MPPKTFWREDVSKLLKEQQVSIAAGLEPPPHAKTIFKLVGVVPNSRRAKSLFHAIEYELGSVYRQIDAVDGHGGLLGFANSTDAVLKENLAVLASNQLPVAIAVVKAWNLNPRTIPRKHGPKIQYDYFCISDLRNIPATRTVAAECKRRCMDQPLIADATAGVRHARPAPPSPGGGATAADPRPPAAATTAAQTPVEPEMTLAERETANLADSVAEQQAALRRSVGLGSYAVAATGAPRQSLSVVQAPVKGPAGLGLHGSGVGGSEPQQAEPDSALTLYMVVEVTPRGQVRALHRSDAVYDCGSVYSQAGVSFEEGGLHGFPCLDEAVGAEPPQLMERSRLPLAVAELRAWGSQAAGHSGAAARAAAPVAAAAPPGQRLGLQFARVARLHEVPPELCMDMPAILLWRAKH</sequence>
<protein>
    <submittedName>
        <fullName evidence="2">Uncharacterized protein</fullName>
    </submittedName>
</protein>
<gene>
    <name evidence="2" type="ORF">HXX76_002130</name>
</gene>
<evidence type="ECO:0000313" key="3">
    <source>
        <dbReference type="Proteomes" id="UP000650467"/>
    </source>
</evidence>
<evidence type="ECO:0000256" key="1">
    <source>
        <dbReference type="SAM" id="MobiDB-lite"/>
    </source>
</evidence>
<keyword evidence="3" id="KW-1185">Reference proteome</keyword>